<dbReference type="NCBIfam" id="TIGR01085">
    <property type="entry name" value="murE"/>
    <property type="match status" value="1"/>
</dbReference>
<keyword evidence="7" id="KW-0573">Peptidoglycan synthesis</keyword>
<evidence type="ECO:0000256" key="3">
    <source>
        <dbReference type="ARBA" id="ARBA00022598"/>
    </source>
</evidence>
<dbReference type="GO" id="GO:0005737">
    <property type="term" value="C:cytoplasm"/>
    <property type="evidence" value="ECO:0007669"/>
    <property type="project" value="InterPro"/>
</dbReference>
<dbReference type="InterPro" id="IPR013221">
    <property type="entry name" value="Mur_ligase_cen"/>
</dbReference>
<evidence type="ECO:0000256" key="5">
    <source>
        <dbReference type="ARBA" id="ARBA00022840"/>
    </source>
</evidence>
<keyword evidence="2" id="KW-0963">Cytoplasm</keyword>
<feature type="domain" description="Mur ligase central" evidence="11">
    <location>
        <begin position="128"/>
        <end position="313"/>
    </location>
</feature>
<dbReference type="SUPFAM" id="SSF53623">
    <property type="entry name" value="MurD-like peptide ligases, catalytic domain"/>
    <property type="match status" value="1"/>
</dbReference>
<reference evidence="12" key="1">
    <citation type="submission" date="2020-05" db="EMBL/GenBank/DDBJ databases">
        <authorList>
            <person name="Chiriac C."/>
            <person name="Salcher M."/>
            <person name="Ghai R."/>
            <person name="Kavagutti S V."/>
        </authorList>
    </citation>
    <scope>NUCLEOTIDE SEQUENCE</scope>
</reference>
<dbReference type="InterPro" id="IPR004101">
    <property type="entry name" value="Mur_ligase_C"/>
</dbReference>
<protein>
    <submittedName>
        <fullName evidence="12">Unannotated protein</fullName>
    </submittedName>
</protein>
<dbReference type="Gene3D" id="3.40.1390.10">
    <property type="entry name" value="MurE/MurF, N-terminal domain"/>
    <property type="match status" value="1"/>
</dbReference>
<proteinExistence type="inferred from homology"/>
<feature type="domain" description="Mur ligase C-terminal" evidence="10">
    <location>
        <begin position="335"/>
        <end position="465"/>
    </location>
</feature>
<dbReference type="PROSITE" id="PS01011">
    <property type="entry name" value="FOLYLPOLYGLU_SYNT_1"/>
    <property type="match status" value="1"/>
</dbReference>
<evidence type="ECO:0000256" key="1">
    <source>
        <dbReference type="ARBA" id="ARBA00005898"/>
    </source>
</evidence>
<evidence type="ECO:0000259" key="11">
    <source>
        <dbReference type="Pfam" id="PF08245"/>
    </source>
</evidence>
<dbReference type="PANTHER" id="PTHR23135">
    <property type="entry name" value="MUR LIGASE FAMILY MEMBER"/>
    <property type="match status" value="1"/>
</dbReference>
<dbReference type="SUPFAM" id="SSF53244">
    <property type="entry name" value="MurD-like peptide ligases, peptide-binding domain"/>
    <property type="match status" value="1"/>
</dbReference>
<evidence type="ECO:0000259" key="10">
    <source>
        <dbReference type="Pfam" id="PF02875"/>
    </source>
</evidence>
<dbReference type="InterPro" id="IPR036565">
    <property type="entry name" value="Mur-like_cat_sf"/>
</dbReference>
<dbReference type="GO" id="GO:0008360">
    <property type="term" value="P:regulation of cell shape"/>
    <property type="evidence" value="ECO:0007669"/>
    <property type="project" value="UniProtKB-KW"/>
</dbReference>
<comment type="similarity">
    <text evidence="1">Belongs to the MurCDEF family. MurE subfamily.</text>
</comment>
<organism evidence="12">
    <name type="scientific">freshwater metagenome</name>
    <dbReference type="NCBI Taxonomy" id="449393"/>
    <lineage>
        <taxon>unclassified sequences</taxon>
        <taxon>metagenomes</taxon>
        <taxon>ecological metagenomes</taxon>
    </lineage>
</organism>
<dbReference type="Gene3D" id="3.40.1190.10">
    <property type="entry name" value="Mur-like, catalytic domain"/>
    <property type="match status" value="1"/>
</dbReference>
<accession>A0A6J7N6F0</accession>
<feature type="domain" description="Mur ligase N-terminal catalytic" evidence="9">
    <location>
        <begin position="45"/>
        <end position="101"/>
    </location>
</feature>
<dbReference type="InterPro" id="IPR005761">
    <property type="entry name" value="UDP-N-AcMur-Glu-dNH2Pim_ligase"/>
</dbReference>
<dbReference type="InterPro" id="IPR036615">
    <property type="entry name" value="Mur_ligase_C_dom_sf"/>
</dbReference>
<dbReference type="GO" id="GO:0071555">
    <property type="term" value="P:cell wall organization"/>
    <property type="evidence" value="ECO:0007669"/>
    <property type="project" value="UniProtKB-KW"/>
</dbReference>
<evidence type="ECO:0000259" key="9">
    <source>
        <dbReference type="Pfam" id="PF01225"/>
    </source>
</evidence>
<dbReference type="InterPro" id="IPR035911">
    <property type="entry name" value="MurE/MurF_N"/>
</dbReference>
<dbReference type="GO" id="GO:0004326">
    <property type="term" value="F:tetrahydrofolylpolyglutamate synthase activity"/>
    <property type="evidence" value="ECO:0007669"/>
    <property type="project" value="InterPro"/>
</dbReference>
<dbReference type="GO" id="GO:0005524">
    <property type="term" value="F:ATP binding"/>
    <property type="evidence" value="ECO:0007669"/>
    <property type="project" value="UniProtKB-KW"/>
</dbReference>
<dbReference type="InterPro" id="IPR000713">
    <property type="entry name" value="Mur_ligase_N"/>
</dbReference>
<evidence type="ECO:0000256" key="4">
    <source>
        <dbReference type="ARBA" id="ARBA00022741"/>
    </source>
</evidence>
<dbReference type="SUPFAM" id="SSF63418">
    <property type="entry name" value="MurE/MurF N-terminal domain"/>
    <property type="match status" value="1"/>
</dbReference>
<gene>
    <name evidence="12" type="ORF">UFOPK4020_00093</name>
</gene>
<dbReference type="Pfam" id="PF02875">
    <property type="entry name" value="Mur_ligase_C"/>
    <property type="match status" value="1"/>
</dbReference>
<dbReference type="Pfam" id="PF08245">
    <property type="entry name" value="Mur_ligase_M"/>
    <property type="match status" value="1"/>
</dbReference>
<dbReference type="Gene3D" id="3.90.190.20">
    <property type="entry name" value="Mur ligase, C-terminal domain"/>
    <property type="match status" value="1"/>
</dbReference>
<dbReference type="AlphaFoldDB" id="A0A6J7N6F0"/>
<dbReference type="InterPro" id="IPR018109">
    <property type="entry name" value="Folylpolyglutamate_synth_CS"/>
</dbReference>
<keyword evidence="8" id="KW-0961">Cell wall biogenesis/degradation</keyword>
<keyword evidence="4" id="KW-0547">Nucleotide-binding</keyword>
<dbReference type="PANTHER" id="PTHR23135:SF4">
    <property type="entry name" value="UDP-N-ACETYLMURAMOYL-L-ALANYL-D-GLUTAMATE--2,6-DIAMINOPIMELATE LIGASE MURE HOMOLOG, CHLOROPLASTIC"/>
    <property type="match status" value="1"/>
</dbReference>
<evidence type="ECO:0000256" key="7">
    <source>
        <dbReference type="ARBA" id="ARBA00022984"/>
    </source>
</evidence>
<evidence type="ECO:0000256" key="2">
    <source>
        <dbReference type="ARBA" id="ARBA00022490"/>
    </source>
</evidence>
<dbReference type="HAMAP" id="MF_00208">
    <property type="entry name" value="MurE"/>
    <property type="match status" value="1"/>
</dbReference>
<dbReference type="GO" id="GO:0009252">
    <property type="term" value="P:peptidoglycan biosynthetic process"/>
    <property type="evidence" value="ECO:0007669"/>
    <property type="project" value="UniProtKB-KW"/>
</dbReference>
<dbReference type="EMBL" id="CAFBOV010000009">
    <property type="protein sequence ID" value="CAB4987765.1"/>
    <property type="molecule type" value="Genomic_DNA"/>
</dbReference>
<keyword evidence="6" id="KW-0133">Cell shape</keyword>
<sequence>MLGHVLQILALLTDMAVMSRQLKDLVAGVSEVVAREVHGDQNIFVTEITHDSKNISTGCLFCCVVGENVDGHKFAVDAANNGASAILVERKLDIEVAQIVVDDVRTAMGYFAAEFFGRPSSKLKVIGITGTNGKTTTAHLLASILRQHGLTTAVFGTLSGARTTPEATDLQRSLANELERGSNAVVMEVSSHALSLHRVVGTRFAATIFTNLGQDHLDFHETIDKYFSAKAKLFTPQYTNKCIVNRDDHYGAKLIEILNQEKEINLETFGISDASQVVTEVDQLSFVWRGEKIQLVTGGNFNVMNALAAANAAAKLGVATSDIAKGLAAADAIAGRFESVSAGQNFGVVVDYAHTPEALHNVLDATRKLITDSGRVIVVFGCGGDRDHQKRPRMGEVASELADVVFITSDNPRLEDASVIAKQIEVGCNPALKKPIYVILDRRDAIAQAFSVACSGDIVVIAGKGHESTQTIGANEIEFNDVAVSRELLKVAL</sequence>
<dbReference type="GO" id="GO:0051301">
    <property type="term" value="P:cell division"/>
    <property type="evidence" value="ECO:0007669"/>
    <property type="project" value="InterPro"/>
</dbReference>
<keyword evidence="5" id="KW-0067">ATP-binding</keyword>
<evidence type="ECO:0000256" key="6">
    <source>
        <dbReference type="ARBA" id="ARBA00022960"/>
    </source>
</evidence>
<dbReference type="NCBIfam" id="NF001126">
    <property type="entry name" value="PRK00139.1-4"/>
    <property type="match status" value="1"/>
</dbReference>
<name>A0A6J7N6F0_9ZZZZ</name>
<evidence type="ECO:0000313" key="12">
    <source>
        <dbReference type="EMBL" id="CAB4987765.1"/>
    </source>
</evidence>
<evidence type="ECO:0000256" key="8">
    <source>
        <dbReference type="ARBA" id="ARBA00023316"/>
    </source>
</evidence>
<keyword evidence="3" id="KW-0436">Ligase</keyword>
<dbReference type="Pfam" id="PF01225">
    <property type="entry name" value="Mur_ligase"/>
    <property type="match status" value="1"/>
</dbReference>